<gene>
    <name evidence="10" type="ORF">CHARACLAT_030106</name>
</gene>
<sequence>MEIKDEAIEVRISFTEETIKTEDDEKYHSSQLNGIKTEDDRETNPPTTTSAEYVKTETDGEDFGGPVPTRSSDTLLLNDNNHVSETNAEDDCCQKSADFRSEADDSGYSKTGVSRSSLNFYVCCSTTETSFGCVKCGKQFHHKKSLTRHLHVHAGENPFPCQTCGEAFSQNIALKRHLTIHKEEKVFRCEHCGKTFSHRWYLRKHVKIHTGKKGI</sequence>
<evidence type="ECO:0000313" key="11">
    <source>
        <dbReference type="Proteomes" id="UP001352852"/>
    </source>
</evidence>
<proteinExistence type="predicted"/>
<dbReference type="PROSITE" id="PS50157">
    <property type="entry name" value="ZINC_FINGER_C2H2_2"/>
    <property type="match status" value="3"/>
</dbReference>
<evidence type="ECO:0000256" key="4">
    <source>
        <dbReference type="ARBA" id="ARBA00022771"/>
    </source>
</evidence>
<comment type="subcellular location">
    <subcellularLocation>
        <location evidence="1">Nucleus</location>
    </subcellularLocation>
</comment>
<feature type="domain" description="C2H2-type" evidence="9">
    <location>
        <begin position="159"/>
        <end position="186"/>
    </location>
</feature>
<accession>A0ABU7EY03</accession>
<dbReference type="InterPro" id="IPR036236">
    <property type="entry name" value="Znf_C2H2_sf"/>
</dbReference>
<feature type="domain" description="C2H2-type" evidence="9">
    <location>
        <begin position="131"/>
        <end position="158"/>
    </location>
</feature>
<keyword evidence="5" id="KW-0862">Zinc</keyword>
<keyword evidence="2" id="KW-0479">Metal-binding</keyword>
<dbReference type="InterPro" id="IPR050331">
    <property type="entry name" value="Zinc_finger"/>
</dbReference>
<evidence type="ECO:0000256" key="5">
    <source>
        <dbReference type="ARBA" id="ARBA00022833"/>
    </source>
</evidence>
<dbReference type="Pfam" id="PF00096">
    <property type="entry name" value="zf-C2H2"/>
    <property type="match status" value="2"/>
</dbReference>
<evidence type="ECO:0000256" key="8">
    <source>
        <dbReference type="SAM" id="MobiDB-lite"/>
    </source>
</evidence>
<keyword evidence="6" id="KW-0539">Nucleus</keyword>
<evidence type="ECO:0000256" key="3">
    <source>
        <dbReference type="ARBA" id="ARBA00022737"/>
    </source>
</evidence>
<dbReference type="SUPFAM" id="SSF57667">
    <property type="entry name" value="beta-beta-alpha zinc fingers"/>
    <property type="match status" value="2"/>
</dbReference>
<evidence type="ECO:0000256" key="2">
    <source>
        <dbReference type="ARBA" id="ARBA00022723"/>
    </source>
</evidence>
<reference evidence="10 11" key="1">
    <citation type="submission" date="2021-06" db="EMBL/GenBank/DDBJ databases">
        <authorList>
            <person name="Palmer J.M."/>
        </authorList>
    </citation>
    <scope>NUCLEOTIDE SEQUENCE [LARGE SCALE GENOMIC DNA]</scope>
    <source>
        <strain evidence="10 11">CL_MEX2019</strain>
        <tissue evidence="10">Muscle</tissue>
    </source>
</reference>
<comment type="caution">
    <text evidence="10">The sequence shown here is derived from an EMBL/GenBank/DDBJ whole genome shotgun (WGS) entry which is preliminary data.</text>
</comment>
<dbReference type="PANTHER" id="PTHR16515">
    <property type="entry name" value="PR DOMAIN ZINC FINGER PROTEIN"/>
    <property type="match status" value="1"/>
</dbReference>
<name>A0ABU7EY03_9TELE</name>
<evidence type="ECO:0000259" key="9">
    <source>
        <dbReference type="PROSITE" id="PS50157"/>
    </source>
</evidence>
<dbReference type="Gene3D" id="3.30.160.60">
    <property type="entry name" value="Classic Zinc Finger"/>
    <property type="match status" value="3"/>
</dbReference>
<dbReference type="PANTHER" id="PTHR16515:SF66">
    <property type="entry name" value="C2H2-TYPE DOMAIN-CONTAINING PROTEIN"/>
    <property type="match status" value="1"/>
</dbReference>
<organism evidence="10 11">
    <name type="scientific">Characodon lateralis</name>
    <dbReference type="NCBI Taxonomy" id="208331"/>
    <lineage>
        <taxon>Eukaryota</taxon>
        <taxon>Metazoa</taxon>
        <taxon>Chordata</taxon>
        <taxon>Craniata</taxon>
        <taxon>Vertebrata</taxon>
        <taxon>Euteleostomi</taxon>
        <taxon>Actinopterygii</taxon>
        <taxon>Neopterygii</taxon>
        <taxon>Teleostei</taxon>
        <taxon>Neoteleostei</taxon>
        <taxon>Acanthomorphata</taxon>
        <taxon>Ovalentaria</taxon>
        <taxon>Atherinomorphae</taxon>
        <taxon>Cyprinodontiformes</taxon>
        <taxon>Goodeidae</taxon>
        <taxon>Characodon</taxon>
    </lineage>
</organism>
<evidence type="ECO:0000256" key="6">
    <source>
        <dbReference type="ARBA" id="ARBA00023242"/>
    </source>
</evidence>
<dbReference type="EMBL" id="JAHUTJ010070013">
    <property type="protein sequence ID" value="MED6292082.1"/>
    <property type="molecule type" value="Genomic_DNA"/>
</dbReference>
<keyword evidence="4 7" id="KW-0863">Zinc-finger</keyword>
<keyword evidence="11" id="KW-1185">Reference proteome</keyword>
<feature type="region of interest" description="Disordered" evidence="8">
    <location>
        <begin position="20"/>
        <end position="72"/>
    </location>
</feature>
<dbReference type="InterPro" id="IPR013087">
    <property type="entry name" value="Znf_C2H2_type"/>
</dbReference>
<evidence type="ECO:0000313" key="10">
    <source>
        <dbReference type="EMBL" id="MED6292082.1"/>
    </source>
</evidence>
<evidence type="ECO:0000256" key="7">
    <source>
        <dbReference type="PROSITE-ProRule" id="PRU00042"/>
    </source>
</evidence>
<dbReference type="Proteomes" id="UP001352852">
    <property type="component" value="Unassembled WGS sequence"/>
</dbReference>
<keyword evidence="3" id="KW-0677">Repeat</keyword>
<protein>
    <recommendedName>
        <fullName evidence="9">C2H2-type domain-containing protein</fullName>
    </recommendedName>
</protein>
<dbReference type="PROSITE" id="PS00028">
    <property type="entry name" value="ZINC_FINGER_C2H2_1"/>
    <property type="match status" value="3"/>
</dbReference>
<dbReference type="SMART" id="SM00355">
    <property type="entry name" value="ZnF_C2H2"/>
    <property type="match status" value="3"/>
</dbReference>
<evidence type="ECO:0000256" key="1">
    <source>
        <dbReference type="ARBA" id="ARBA00004123"/>
    </source>
</evidence>
<feature type="domain" description="C2H2-type" evidence="9">
    <location>
        <begin position="187"/>
        <end position="214"/>
    </location>
</feature>